<dbReference type="GO" id="GO:0016491">
    <property type="term" value="F:oxidoreductase activity"/>
    <property type="evidence" value="ECO:0007669"/>
    <property type="project" value="UniProtKB-KW"/>
</dbReference>
<gene>
    <name evidence="3" type="ORF">K504DRAFT_425274</name>
</gene>
<dbReference type="PANTHER" id="PTHR43625">
    <property type="entry name" value="AFLATOXIN B1 ALDEHYDE REDUCTASE"/>
    <property type="match status" value="1"/>
</dbReference>
<evidence type="ECO:0000313" key="3">
    <source>
        <dbReference type="EMBL" id="KAF2714101.1"/>
    </source>
</evidence>
<keyword evidence="1" id="KW-0560">Oxidoreductase</keyword>
<accession>A0A6G1KNX6</accession>
<evidence type="ECO:0000259" key="2">
    <source>
        <dbReference type="Pfam" id="PF00248"/>
    </source>
</evidence>
<dbReference type="Gene3D" id="3.20.20.100">
    <property type="entry name" value="NADP-dependent oxidoreductase domain"/>
    <property type="match status" value="1"/>
</dbReference>
<evidence type="ECO:0000313" key="4">
    <source>
        <dbReference type="Proteomes" id="UP000799428"/>
    </source>
</evidence>
<dbReference type="EMBL" id="MU005765">
    <property type="protein sequence ID" value="KAF2714101.1"/>
    <property type="molecule type" value="Genomic_DNA"/>
</dbReference>
<evidence type="ECO:0000256" key="1">
    <source>
        <dbReference type="ARBA" id="ARBA00023002"/>
    </source>
</evidence>
<dbReference type="GO" id="GO:0005737">
    <property type="term" value="C:cytoplasm"/>
    <property type="evidence" value="ECO:0007669"/>
    <property type="project" value="TreeGrafter"/>
</dbReference>
<keyword evidence="4" id="KW-1185">Reference proteome</keyword>
<dbReference type="InterPro" id="IPR023210">
    <property type="entry name" value="NADP_OxRdtase_dom"/>
</dbReference>
<dbReference type="PRINTS" id="PR00069">
    <property type="entry name" value="ALDKETRDTASE"/>
</dbReference>
<feature type="domain" description="NADP-dependent oxidoreductase" evidence="2">
    <location>
        <begin position="21"/>
        <end position="315"/>
    </location>
</feature>
<dbReference type="InterPro" id="IPR050791">
    <property type="entry name" value="Aldo-Keto_reductase"/>
</dbReference>
<reference evidence="3" key="1">
    <citation type="journal article" date="2020" name="Stud. Mycol.">
        <title>101 Dothideomycetes genomes: a test case for predicting lifestyles and emergence of pathogens.</title>
        <authorList>
            <person name="Haridas S."/>
            <person name="Albert R."/>
            <person name="Binder M."/>
            <person name="Bloem J."/>
            <person name="Labutti K."/>
            <person name="Salamov A."/>
            <person name="Andreopoulos B."/>
            <person name="Baker S."/>
            <person name="Barry K."/>
            <person name="Bills G."/>
            <person name="Bluhm B."/>
            <person name="Cannon C."/>
            <person name="Castanera R."/>
            <person name="Culley D."/>
            <person name="Daum C."/>
            <person name="Ezra D."/>
            <person name="Gonzalez J."/>
            <person name="Henrissat B."/>
            <person name="Kuo A."/>
            <person name="Liang C."/>
            <person name="Lipzen A."/>
            <person name="Lutzoni F."/>
            <person name="Magnuson J."/>
            <person name="Mondo S."/>
            <person name="Nolan M."/>
            <person name="Ohm R."/>
            <person name="Pangilinan J."/>
            <person name="Park H.-J."/>
            <person name="Ramirez L."/>
            <person name="Alfaro M."/>
            <person name="Sun H."/>
            <person name="Tritt A."/>
            <person name="Yoshinaga Y."/>
            <person name="Zwiers L.-H."/>
            <person name="Turgeon B."/>
            <person name="Goodwin S."/>
            <person name="Spatafora J."/>
            <person name="Crous P."/>
            <person name="Grigoriev I."/>
        </authorList>
    </citation>
    <scope>NUCLEOTIDE SEQUENCE</scope>
    <source>
        <strain evidence="3">CBS 279.74</strain>
    </source>
</reference>
<protein>
    <submittedName>
        <fullName evidence="3">Aldo/keto reductase</fullName>
    </submittedName>
</protein>
<sequence>MPSKSVPLVELGRGGPKVPHLGYGLMGLGYETYGSVPSDEERFKILDRAHELGATFWDSADLYGDCEELVGKWFKRTGNREDIFFATKFGFVGGNSFSIDSSAEHCKKAIAESLRKLDIEYIDLYYMHHANPETPIEETMRALAELKAEGKIKHIGLSAVSSATLRRAVKIAPVAAVQMDYSPFLLEVEGPKGTDILATCRELGVAVVAAMPLGRGILTTTFASGEAMGDERDVRVKALPRFSVANRDHNMKIVNQFKALADKKGCTVPQLAIAWILKQGKDIIPIPGTKKLKYLEENWASLDVGLTDEEEAEVRNFCENVDIAGGPLPEAFKDHNYRDTVEEA</sequence>
<dbReference type="InterPro" id="IPR020471">
    <property type="entry name" value="AKR"/>
</dbReference>
<dbReference type="SUPFAM" id="SSF51430">
    <property type="entry name" value="NAD(P)-linked oxidoreductase"/>
    <property type="match status" value="1"/>
</dbReference>
<dbReference type="Proteomes" id="UP000799428">
    <property type="component" value="Unassembled WGS sequence"/>
</dbReference>
<organism evidence="3 4">
    <name type="scientific">Pleomassaria siparia CBS 279.74</name>
    <dbReference type="NCBI Taxonomy" id="1314801"/>
    <lineage>
        <taxon>Eukaryota</taxon>
        <taxon>Fungi</taxon>
        <taxon>Dikarya</taxon>
        <taxon>Ascomycota</taxon>
        <taxon>Pezizomycotina</taxon>
        <taxon>Dothideomycetes</taxon>
        <taxon>Pleosporomycetidae</taxon>
        <taxon>Pleosporales</taxon>
        <taxon>Pleomassariaceae</taxon>
        <taxon>Pleomassaria</taxon>
    </lineage>
</organism>
<name>A0A6G1KNX6_9PLEO</name>
<dbReference type="OrthoDB" id="37537at2759"/>
<proteinExistence type="predicted"/>
<dbReference type="PANTHER" id="PTHR43625:SF40">
    <property type="entry name" value="ALDO-KETO REDUCTASE YAKC [NADP(+)]"/>
    <property type="match status" value="1"/>
</dbReference>
<dbReference type="Pfam" id="PF00248">
    <property type="entry name" value="Aldo_ket_red"/>
    <property type="match status" value="1"/>
</dbReference>
<dbReference type="InterPro" id="IPR036812">
    <property type="entry name" value="NAD(P)_OxRdtase_dom_sf"/>
</dbReference>
<dbReference type="AlphaFoldDB" id="A0A6G1KNX6"/>